<sequence length="301" mass="33216">MHDKFLAYFDAVAQHGSIRKAAVHLNVSSSSVNRKIIAAEERFGVRLFDRHAEGVELTAAGAVVLEHCRRTLFDYRKTMSVMDDIRELRTGHIDIATLDSVALSILPDVLERFSTAYPQISFTIRMAEPSNVADSVAEGRADIGITFTNDLRTGVRPYTEKSAPIGAIMRPDHPLAGRDRLLVDDLTPFHVVRSYDGVNERSLWTEAMTAAGVAVPTHTTTNSLPLARSLILRMHCIGIYTKIGFLGDIEDGKLHYIPIQSQTLNELKIGIIISARTALAQPSNLLCRSLSKALRALRLDS</sequence>
<dbReference type="EMBL" id="BNCJ01000002">
    <property type="protein sequence ID" value="GHF39479.1"/>
    <property type="molecule type" value="Genomic_DNA"/>
</dbReference>
<feature type="domain" description="HTH lysR-type" evidence="5">
    <location>
        <begin position="1"/>
        <end position="58"/>
    </location>
</feature>
<evidence type="ECO:0000256" key="1">
    <source>
        <dbReference type="ARBA" id="ARBA00009437"/>
    </source>
</evidence>
<proteinExistence type="inferred from homology"/>
<accession>A0A8J3GV95</accession>
<evidence type="ECO:0000256" key="4">
    <source>
        <dbReference type="ARBA" id="ARBA00023163"/>
    </source>
</evidence>
<keyword evidence="2" id="KW-0805">Transcription regulation</keyword>
<organism evidence="6 7">
    <name type="scientific">Seohaeicola zhoushanensis</name>
    <dbReference type="NCBI Taxonomy" id="1569283"/>
    <lineage>
        <taxon>Bacteria</taxon>
        <taxon>Pseudomonadati</taxon>
        <taxon>Pseudomonadota</taxon>
        <taxon>Alphaproteobacteria</taxon>
        <taxon>Rhodobacterales</taxon>
        <taxon>Roseobacteraceae</taxon>
        <taxon>Seohaeicola</taxon>
    </lineage>
</organism>
<evidence type="ECO:0000256" key="3">
    <source>
        <dbReference type="ARBA" id="ARBA00023125"/>
    </source>
</evidence>
<dbReference type="SUPFAM" id="SSF46785">
    <property type="entry name" value="Winged helix' DNA-binding domain"/>
    <property type="match status" value="1"/>
</dbReference>
<evidence type="ECO:0000259" key="5">
    <source>
        <dbReference type="PROSITE" id="PS50931"/>
    </source>
</evidence>
<dbReference type="GO" id="GO:0003677">
    <property type="term" value="F:DNA binding"/>
    <property type="evidence" value="ECO:0007669"/>
    <property type="project" value="UniProtKB-KW"/>
</dbReference>
<gene>
    <name evidence="6" type="ORF">GCM10017056_08690</name>
</gene>
<dbReference type="GO" id="GO:0005829">
    <property type="term" value="C:cytosol"/>
    <property type="evidence" value="ECO:0007669"/>
    <property type="project" value="TreeGrafter"/>
</dbReference>
<reference evidence="6" key="2">
    <citation type="submission" date="2020-09" db="EMBL/GenBank/DDBJ databases">
        <authorList>
            <person name="Sun Q."/>
            <person name="Kim S."/>
        </authorList>
    </citation>
    <scope>NUCLEOTIDE SEQUENCE</scope>
    <source>
        <strain evidence="6">KCTC 42650</strain>
    </source>
</reference>
<dbReference type="SUPFAM" id="SSF53850">
    <property type="entry name" value="Periplasmic binding protein-like II"/>
    <property type="match status" value="1"/>
</dbReference>
<dbReference type="Pfam" id="PF03466">
    <property type="entry name" value="LysR_substrate"/>
    <property type="match status" value="1"/>
</dbReference>
<dbReference type="PROSITE" id="PS50931">
    <property type="entry name" value="HTH_LYSR"/>
    <property type="match status" value="1"/>
</dbReference>
<dbReference type="Gene3D" id="1.10.10.10">
    <property type="entry name" value="Winged helix-like DNA-binding domain superfamily/Winged helix DNA-binding domain"/>
    <property type="match status" value="1"/>
</dbReference>
<dbReference type="InterPro" id="IPR000847">
    <property type="entry name" value="LysR_HTH_N"/>
</dbReference>
<dbReference type="AlphaFoldDB" id="A0A8J3GV95"/>
<dbReference type="RefSeq" id="WP_189678826.1">
    <property type="nucleotide sequence ID" value="NZ_BNCJ01000002.1"/>
</dbReference>
<dbReference type="InterPro" id="IPR005119">
    <property type="entry name" value="LysR_subst-bd"/>
</dbReference>
<evidence type="ECO:0000256" key="2">
    <source>
        <dbReference type="ARBA" id="ARBA00023015"/>
    </source>
</evidence>
<dbReference type="InterPro" id="IPR036390">
    <property type="entry name" value="WH_DNA-bd_sf"/>
</dbReference>
<reference evidence="6" key="1">
    <citation type="journal article" date="2014" name="Int. J. Syst. Evol. Microbiol.">
        <title>Complete genome sequence of Corynebacterium casei LMG S-19264T (=DSM 44701T), isolated from a smear-ripened cheese.</title>
        <authorList>
            <consortium name="US DOE Joint Genome Institute (JGI-PGF)"/>
            <person name="Walter F."/>
            <person name="Albersmeier A."/>
            <person name="Kalinowski J."/>
            <person name="Ruckert C."/>
        </authorList>
    </citation>
    <scope>NUCLEOTIDE SEQUENCE</scope>
    <source>
        <strain evidence="6">KCTC 42650</strain>
    </source>
</reference>
<keyword evidence="4" id="KW-0804">Transcription</keyword>
<comment type="caution">
    <text evidence="6">The sequence shown here is derived from an EMBL/GenBank/DDBJ whole genome shotgun (WGS) entry which is preliminary data.</text>
</comment>
<dbReference type="PANTHER" id="PTHR30419">
    <property type="entry name" value="HTH-TYPE TRANSCRIPTIONAL REGULATOR YBHD"/>
    <property type="match status" value="1"/>
</dbReference>
<dbReference type="InterPro" id="IPR036388">
    <property type="entry name" value="WH-like_DNA-bd_sf"/>
</dbReference>
<name>A0A8J3GV95_9RHOB</name>
<keyword evidence="7" id="KW-1185">Reference proteome</keyword>
<dbReference type="Gene3D" id="3.40.190.10">
    <property type="entry name" value="Periplasmic binding protein-like II"/>
    <property type="match status" value="2"/>
</dbReference>
<evidence type="ECO:0000313" key="7">
    <source>
        <dbReference type="Proteomes" id="UP000626220"/>
    </source>
</evidence>
<protein>
    <submittedName>
        <fullName evidence="6">Transcriptional regulator</fullName>
    </submittedName>
</protein>
<dbReference type="Pfam" id="PF00126">
    <property type="entry name" value="HTH_1"/>
    <property type="match status" value="1"/>
</dbReference>
<dbReference type="PANTHER" id="PTHR30419:SF8">
    <property type="entry name" value="NITROGEN ASSIMILATION TRANSCRIPTIONAL ACTIVATOR-RELATED"/>
    <property type="match status" value="1"/>
</dbReference>
<comment type="similarity">
    <text evidence="1">Belongs to the LysR transcriptional regulatory family.</text>
</comment>
<dbReference type="InterPro" id="IPR050950">
    <property type="entry name" value="HTH-type_LysR_regulators"/>
</dbReference>
<dbReference type="Proteomes" id="UP000626220">
    <property type="component" value="Unassembled WGS sequence"/>
</dbReference>
<evidence type="ECO:0000313" key="6">
    <source>
        <dbReference type="EMBL" id="GHF39479.1"/>
    </source>
</evidence>
<keyword evidence="3" id="KW-0238">DNA-binding</keyword>
<dbReference type="GO" id="GO:0003700">
    <property type="term" value="F:DNA-binding transcription factor activity"/>
    <property type="evidence" value="ECO:0007669"/>
    <property type="project" value="InterPro"/>
</dbReference>